<dbReference type="PANTHER" id="PTHR40633">
    <property type="entry name" value="MATRIX PROTEIN, PUTATIVE (AFU_ORTHOLOGUE AFUA_8G05410)-RELATED"/>
    <property type="match status" value="1"/>
</dbReference>
<dbReference type="AlphaFoldDB" id="A0AAJ0H6S1"/>
<dbReference type="InterPro" id="IPR052982">
    <property type="entry name" value="SRP1/TIP1-like"/>
</dbReference>
<reference evidence="3" key="2">
    <citation type="submission" date="2023-06" db="EMBL/GenBank/DDBJ databases">
        <authorList>
            <consortium name="Lawrence Berkeley National Laboratory"/>
            <person name="Haridas S."/>
            <person name="Hensen N."/>
            <person name="Bonometti L."/>
            <person name="Westerberg I."/>
            <person name="Brannstrom I.O."/>
            <person name="Guillou S."/>
            <person name="Cros-Aarteil S."/>
            <person name="Calhoun S."/>
            <person name="Kuo A."/>
            <person name="Mondo S."/>
            <person name="Pangilinan J."/>
            <person name="Riley R."/>
            <person name="Labutti K."/>
            <person name="Andreopoulos B."/>
            <person name="Lipzen A."/>
            <person name="Chen C."/>
            <person name="Yanf M."/>
            <person name="Daum C."/>
            <person name="Ng V."/>
            <person name="Clum A."/>
            <person name="Steindorff A."/>
            <person name="Ohm R."/>
            <person name="Martin F."/>
            <person name="Silar P."/>
            <person name="Natvig D."/>
            <person name="Lalanne C."/>
            <person name="Gautier V."/>
            <person name="Ament-Velasquez S.L."/>
            <person name="Kruys A."/>
            <person name="Hutchinson M.I."/>
            <person name="Powell A.J."/>
            <person name="Barry K."/>
            <person name="Miller A.N."/>
            <person name="Grigoriev I.V."/>
            <person name="Debuchy R."/>
            <person name="Gladieux P."/>
            <person name="Thoren M.H."/>
            <person name="Johannesson H."/>
        </authorList>
    </citation>
    <scope>NUCLEOTIDE SEQUENCE</scope>
    <source>
        <strain evidence="3">CBS 955.72</strain>
    </source>
</reference>
<evidence type="ECO:0000313" key="4">
    <source>
        <dbReference type="Proteomes" id="UP001275084"/>
    </source>
</evidence>
<feature type="compositionally biased region" description="Low complexity" evidence="1">
    <location>
        <begin position="132"/>
        <end position="179"/>
    </location>
</feature>
<proteinExistence type="predicted"/>
<evidence type="ECO:0000313" key="3">
    <source>
        <dbReference type="EMBL" id="KAK3341699.1"/>
    </source>
</evidence>
<gene>
    <name evidence="3" type="ORF">B0T25DRAFT_350428</name>
</gene>
<evidence type="ECO:0000256" key="2">
    <source>
        <dbReference type="SAM" id="SignalP"/>
    </source>
</evidence>
<reference evidence="3" key="1">
    <citation type="journal article" date="2023" name="Mol. Phylogenet. Evol.">
        <title>Genome-scale phylogeny and comparative genomics of the fungal order Sordariales.</title>
        <authorList>
            <person name="Hensen N."/>
            <person name="Bonometti L."/>
            <person name="Westerberg I."/>
            <person name="Brannstrom I.O."/>
            <person name="Guillou S."/>
            <person name="Cros-Aarteil S."/>
            <person name="Calhoun S."/>
            <person name="Haridas S."/>
            <person name="Kuo A."/>
            <person name="Mondo S."/>
            <person name="Pangilinan J."/>
            <person name="Riley R."/>
            <person name="LaButti K."/>
            <person name="Andreopoulos B."/>
            <person name="Lipzen A."/>
            <person name="Chen C."/>
            <person name="Yan M."/>
            <person name="Daum C."/>
            <person name="Ng V."/>
            <person name="Clum A."/>
            <person name="Steindorff A."/>
            <person name="Ohm R.A."/>
            <person name="Martin F."/>
            <person name="Silar P."/>
            <person name="Natvig D.O."/>
            <person name="Lalanne C."/>
            <person name="Gautier V."/>
            <person name="Ament-Velasquez S.L."/>
            <person name="Kruys A."/>
            <person name="Hutchinson M.I."/>
            <person name="Powell A.J."/>
            <person name="Barry K."/>
            <person name="Miller A.N."/>
            <person name="Grigoriev I.V."/>
            <person name="Debuchy R."/>
            <person name="Gladieux P."/>
            <person name="Hiltunen Thoren M."/>
            <person name="Johannesson H."/>
        </authorList>
    </citation>
    <scope>NUCLEOTIDE SEQUENCE</scope>
    <source>
        <strain evidence="3">CBS 955.72</strain>
    </source>
</reference>
<dbReference type="PANTHER" id="PTHR40633:SF1">
    <property type="entry name" value="GPI ANCHORED SERINE-THREONINE RICH PROTEIN (AFU_ORTHOLOGUE AFUA_1G03630)"/>
    <property type="match status" value="1"/>
</dbReference>
<name>A0AAJ0H6S1_9PEZI</name>
<sequence length="206" mass="20892">MKLSAILAGAFAAFALAKPAITNTIFDLREDKPFTVTWIGAVGPVTVTLMTGQPQDLKVVEDLTTSGTGGSFTFTPSDYPSGNYAFRISDSSSVNDPNFSLLFPYVGTGTISTSKSASVSSTASVTASVSSSGSVVSSTPVSSETSVASSGVTTATTSASTTTRASITTTRSTATSSPTNVNSASQRYSSPFALVLIAAAAFALFN</sequence>
<dbReference type="Proteomes" id="UP001275084">
    <property type="component" value="Unassembled WGS sequence"/>
</dbReference>
<accession>A0AAJ0H6S1</accession>
<evidence type="ECO:0000256" key="1">
    <source>
        <dbReference type="SAM" id="MobiDB-lite"/>
    </source>
</evidence>
<protein>
    <recommendedName>
        <fullName evidence="5">Extracellular matrix protein</fullName>
    </recommendedName>
</protein>
<feature type="region of interest" description="Disordered" evidence="1">
    <location>
        <begin position="132"/>
        <end position="185"/>
    </location>
</feature>
<keyword evidence="2" id="KW-0732">Signal</keyword>
<organism evidence="3 4">
    <name type="scientific">Lasiosphaeria hispida</name>
    <dbReference type="NCBI Taxonomy" id="260671"/>
    <lineage>
        <taxon>Eukaryota</taxon>
        <taxon>Fungi</taxon>
        <taxon>Dikarya</taxon>
        <taxon>Ascomycota</taxon>
        <taxon>Pezizomycotina</taxon>
        <taxon>Sordariomycetes</taxon>
        <taxon>Sordariomycetidae</taxon>
        <taxon>Sordariales</taxon>
        <taxon>Lasiosphaeriaceae</taxon>
        <taxon>Lasiosphaeria</taxon>
    </lineage>
</organism>
<comment type="caution">
    <text evidence="3">The sequence shown here is derived from an EMBL/GenBank/DDBJ whole genome shotgun (WGS) entry which is preliminary data.</text>
</comment>
<keyword evidence="4" id="KW-1185">Reference proteome</keyword>
<feature type="signal peptide" evidence="2">
    <location>
        <begin position="1"/>
        <end position="17"/>
    </location>
</feature>
<dbReference type="EMBL" id="JAUIQD010000008">
    <property type="protein sequence ID" value="KAK3341699.1"/>
    <property type="molecule type" value="Genomic_DNA"/>
</dbReference>
<feature type="chain" id="PRO_5042502463" description="Extracellular matrix protein" evidence="2">
    <location>
        <begin position="18"/>
        <end position="206"/>
    </location>
</feature>
<evidence type="ECO:0008006" key="5">
    <source>
        <dbReference type="Google" id="ProtNLM"/>
    </source>
</evidence>